<dbReference type="PANTHER" id="PTHR37166:SF1">
    <property type="entry name" value="PROTEIN FLAG"/>
    <property type="match status" value="1"/>
</dbReference>
<accession>A0A6B8RVU2</accession>
<gene>
    <name evidence="1" type="ORF">EHS13_00625</name>
</gene>
<evidence type="ECO:0000313" key="2">
    <source>
        <dbReference type="Proteomes" id="UP000426246"/>
    </source>
</evidence>
<dbReference type="InterPro" id="IPR035924">
    <property type="entry name" value="FlaG-like_sf"/>
</dbReference>
<evidence type="ECO:0000313" key="1">
    <source>
        <dbReference type="EMBL" id="QGQ99904.1"/>
    </source>
</evidence>
<keyword evidence="1" id="KW-0282">Flagellum</keyword>
<protein>
    <submittedName>
        <fullName evidence="1">Flagellar protein FlaG</fullName>
    </submittedName>
</protein>
<dbReference type="OrthoDB" id="9799867at2"/>
<keyword evidence="1" id="KW-0966">Cell projection</keyword>
<dbReference type="Gene3D" id="3.30.160.170">
    <property type="entry name" value="FlaG-like"/>
    <property type="match status" value="1"/>
</dbReference>
<dbReference type="Proteomes" id="UP000426246">
    <property type="component" value="Chromosome"/>
</dbReference>
<reference evidence="2" key="1">
    <citation type="submission" date="2018-11" db="EMBL/GenBank/DDBJ databases">
        <title>Complete genome sequence of Paenibacillus sp. ML311-T8.</title>
        <authorList>
            <person name="Nam Y.-D."/>
            <person name="Kang J."/>
            <person name="Chung W.-H."/>
            <person name="Park Y.S."/>
        </authorList>
    </citation>
    <scope>NUCLEOTIDE SEQUENCE [LARGE SCALE GENOMIC DNA]</scope>
    <source>
        <strain evidence="2">ML311-T8</strain>
    </source>
</reference>
<dbReference type="PANTHER" id="PTHR37166">
    <property type="entry name" value="PROTEIN FLAG"/>
    <property type="match status" value="1"/>
</dbReference>
<dbReference type="Pfam" id="PF03646">
    <property type="entry name" value="FlaG"/>
    <property type="match status" value="1"/>
</dbReference>
<keyword evidence="1" id="KW-0969">Cilium</keyword>
<dbReference type="AlphaFoldDB" id="A0A6B8RVU2"/>
<name>A0A6B8RVU2_9BACL</name>
<dbReference type="KEGG" id="ppsc:EHS13_00625"/>
<organism evidence="1 2">
    <name type="scientific">Paenibacillus psychroresistens</name>
    <dbReference type="NCBI Taxonomy" id="1778678"/>
    <lineage>
        <taxon>Bacteria</taxon>
        <taxon>Bacillati</taxon>
        <taxon>Bacillota</taxon>
        <taxon>Bacilli</taxon>
        <taxon>Bacillales</taxon>
        <taxon>Paenibacillaceae</taxon>
        <taxon>Paenibacillus</taxon>
    </lineage>
</organism>
<dbReference type="InterPro" id="IPR005186">
    <property type="entry name" value="FlaG"/>
</dbReference>
<sequence>MKSSFELRRAEQMGDILPISDEQLVKAIEKAIKAAEGITTTLEFSVHKATHQISVKVLDKDTGEIIREIPPEKNLDFLATLWRKAGILIDEKR</sequence>
<proteinExistence type="predicted"/>
<dbReference type="SUPFAM" id="SSF160214">
    <property type="entry name" value="FlaG-like"/>
    <property type="match status" value="1"/>
</dbReference>
<keyword evidence="2" id="KW-1185">Reference proteome</keyword>
<dbReference type="EMBL" id="CP034235">
    <property type="protein sequence ID" value="QGQ99904.1"/>
    <property type="molecule type" value="Genomic_DNA"/>
</dbReference>